<sequence>MSDVVGKATLEVGADVSGLQAGFREGERAIKSLEATAASSGRSAAGSIRGVGDAATDTAQRMDAQSRRFLASLERQADRAGKTASEYAALRASQLGVADAAAPLVERLRATEAAMAKGGVSAAQTAAALRLVPAQLTDIVTQLAGGQSALLILTQQGGQLKDMFGGVVPAARALTSHIAGMINPATAAAAALGLVGAAAYIGAQEQTAYQKALVTTGNYAGTTANQLSVMAGQISQAIGTQGQAADVLVKLAGSGKIAAGQFESLVAATIAWEKASGTAVDESVKRYVELGDEPVKASLKLNEQYHYLTDAVYQQIRALEEQGSKEEAAALAQRTYADAMGKRANEILANLGLIERGWGAVTGAAKSAWDAMLGLGRPDTLPDIKGRIAAVRAEIERLGDGENFGNTQGGAATGGSDRRRAGAQARLRALLEQERALEAEAAKARADAERQRGEEETIAARARLDAQAKATRSRAEQRADELRQLREDAAKVGLATEEYNKRAAAIEAKYKDRGARPKAYVEDYATRYLDQLRQTGAALQAQTLDADKLTAAEKARAEFAQQLADIKTKQTLTADQKSLLARKDEILAQLDLNVATEKAALARREETKELERQARLLKDAQTQAEGVAVRIRESAIARGEQFDRQLGAFGMGALAQEQITAQRGVYREFERIRTDWIKSMTDRDLVGTDLYTQELTRIKDAEREALAQVGQYYDQLALKREDWRNGAMAAMADYRDYSANVADQTGRLFGGMFQGLEDSVVEFAMTGKASFGDFAKSVIADLARIQARAAISGLVQMGIGLVGSLFSAGAGAGAASTAGSAWGGFSTGPATTGYTGAAATGTFGNGLSGVFVSGARADGGPVAAGSTYLVGERGPELFKPNQSGTIVPNHALGGGGDININTHVSVDNGGVQAQSDSNDALSKQLGSAINAAVTERLSREMRQGGMLWRMRNGQA</sequence>
<dbReference type="InterPro" id="IPR009628">
    <property type="entry name" value="Phage_tape_measure_N"/>
</dbReference>
<evidence type="ECO:0000259" key="2">
    <source>
        <dbReference type="Pfam" id="PF06791"/>
    </source>
</evidence>
<accession>A0ABN7ZF40</accession>
<feature type="coiled-coil region" evidence="1">
    <location>
        <begin position="420"/>
        <end position="492"/>
    </location>
</feature>
<dbReference type="NCBIfam" id="TIGR01541">
    <property type="entry name" value="tape_meas_lam_C"/>
    <property type="match status" value="1"/>
</dbReference>
<keyword evidence="5" id="KW-1185">Reference proteome</keyword>
<evidence type="ECO:0000313" key="5">
    <source>
        <dbReference type="Proteomes" id="UP000721236"/>
    </source>
</evidence>
<dbReference type="Pfam" id="PF06791">
    <property type="entry name" value="TMP_2"/>
    <property type="match status" value="1"/>
</dbReference>
<dbReference type="EMBL" id="CAJZAH010000011">
    <property type="protein sequence ID" value="CAG9184294.1"/>
    <property type="molecule type" value="Genomic_DNA"/>
</dbReference>
<dbReference type="InterPro" id="IPR006431">
    <property type="entry name" value="Phage_tape_meas_C"/>
</dbReference>
<dbReference type="Pfam" id="PF09718">
    <property type="entry name" value="Tape_meas_lam_C"/>
    <property type="match status" value="1"/>
</dbReference>
<evidence type="ECO:0008006" key="6">
    <source>
        <dbReference type="Google" id="ProtNLM"/>
    </source>
</evidence>
<evidence type="ECO:0000259" key="3">
    <source>
        <dbReference type="Pfam" id="PF09718"/>
    </source>
</evidence>
<protein>
    <recommendedName>
        <fullName evidence="6">Phage tail tape measure protein</fullName>
    </recommendedName>
</protein>
<evidence type="ECO:0000313" key="4">
    <source>
        <dbReference type="EMBL" id="CAG9184294.1"/>
    </source>
</evidence>
<dbReference type="Pfam" id="PF24622">
    <property type="entry name" value="TMP_4"/>
    <property type="match status" value="1"/>
</dbReference>
<feature type="domain" description="Bacteriophage tail tape measure C-terminal" evidence="3">
    <location>
        <begin position="722"/>
        <end position="796"/>
    </location>
</feature>
<name>A0ABN7ZF40_9BURK</name>
<evidence type="ECO:0000256" key="1">
    <source>
        <dbReference type="SAM" id="Coils"/>
    </source>
</evidence>
<feature type="domain" description="Bacteriophage tail tape measure N-terminal" evidence="2">
    <location>
        <begin position="114"/>
        <end position="317"/>
    </location>
</feature>
<dbReference type="RefSeq" id="WP_224044600.1">
    <property type="nucleotide sequence ID" value="NZ_CAJZAH010000011.1"/>
</dbReference>
<organism evidence="4 5">
    <name type="scientific">Cupriavidus respiraculi</name>
    <dbReference type="NCBI Taxonomy" id="195930"/>
    <lineage>
        <taxon>Bacteria</taxon>
        <taxon>Pseudomonadati</taxon>
        <taxon>Pseudomonadota</taxon>
        <taxon>Betaproteobacteria</taxon>
        <taxon>Burkholderiales</taxon>
        <taxon>Burkholderiaceae</taxon>
        <taxon>Cupriavidus</taxon>
    </lineage>
</organism>
<proteinExistence type="predicted"/>
<reference evidence="4 5" key="1">
    <citation type="submission" date="2021-08" db="EMBL/GenBank/DDBJ databases">
        <authorList>
            <person name="Peeters C."/>
        </authorList>
    </citation>
    <scope>NUCLEOTIDE SEQUENCE [LARGE SCALE GENOMIC DNA]</scope>
    <source>
        <strain evidence="4 5">LMG 21510</strain>
    </source>
</reference>
<keyword evidence="1" id="KW-0175">Coiled coil</keyword>
<comment type="caution">
    <text evidence="4">The sequence shown here is derived from an EMBL/GenBank/DDBJ whole genome shotgun (WGS) entry which is preliminary data.</text>
</comment>
<dbReference type="Proteomes" id="UP000721236">
    <property type="component" value="Unassembled WGS sequence"/>
</dbReference>
<gene>
    <name evidence="4" type="ORF">LMG21510_05061</name>
</gene>